<feature type="transmembrane region" description="Helical" evidence="1">
    <location>
        <begin position="53"/>
        <end position="73"/>
    </location>
</feature>
<gene>
    <name evidence="3" type="ORF">G3R41_20905</name>
    <name evidence="2" type="ORF">GCU67_20190</name>
</gene>
<feature type="transmembrane region" description="Helical" evidence="1">
    <location>
        <begin position="110"/>
        <end position="128"/>
    </location>
</feature>
<dbReference type="Proteomes" id="UP000471152">
    <property type="component" value="Unassembled WGS sequence"/>
</dbReference>
<dbReference type="InterPro" id="IPR011701">
    <property type="entry name" value="MFS"/>
</dbReference>
<evidence type="ECO:0000313" key="3">
    <source>
        <dbReference type="EMBL" id="NEN53369.1"/>
    </source>
</evidence>
<keyword evidence="1" id="KW-0812">Transmembrane</keyword>
<dbReference type="AlphaFoldDB" id="A0A6P0F0P2"/>
<reference evidence="2 4" key="1">
    <citation type="submission" date="2020-01" db="EMBL/GenBank/DDBJ databases">
        <title>the WGS Modestobacter muralis CPCC 204518.</title>
        <authorList>
            <person name="Jiang Z."/>
        </authorList>
    </citation>
    <scope>NUCLEOTIDE SEQUENCE [LARGE SCALE GENOMIC DNA]</scope>
    <source>
        <strain evidence="2 4">DSM 100205</strain>
    </source>
</reference>
<evidence type="ECO:0000313" key="5">
    <source>
        <dbReference type="Proteomes" id="UP000471152"/>
    </source>
</evidence>
<dbReference type="Pfam" id="PF07690">
    <property type="entry name" value="MFS_1"/>
    <property type="match status" value="1"/>
</dbReference>
<feature type="transmembrane region" description="Helical" evidence="1">
    <location>
        <begin position="290"/>
        <end position="307"/>
    </location>
</feature>
<evidence type="ECO:0000313" key="4">
    <source>
        <dbReference type="Proteomes" id="UP000468828"/>
    </source>
</evidence>
<dbReference type="GO" id="GO:0022857">
    <property type="term" value="F:transmembrane transporter activity"/>
    <property type="evidence" value="ECO:0007669"/>
    <property type="project" value="InterPro"/>
</dbReference>
<name>A0A6P0F0P2_9ACTN</name>
<feature type="transmembrane region" description="Helical" evidence="1">
    <location>
        <begin position="29"/>
        <end position="47"/>
    </location>
</feature>
<feature type="transmembrane region" description="Helical" evidence="1">
    <location>
        <begin position="313"/>
        <end position="335"/>
    </location>
</feature>
<accession>A0A6P0F0P2</accession>
<feature type="transmembrane region" description="Helical" evidence="1">
    <location>
        <begin position="257"/>
        <end position="278"/>
    </location>
</feature>
<dbReference type="PANTHER" id="PTHR23542">
    <property type="match status" value="1"/>
</dbReference>
<dbReference type="EMBL" id="JAAGWB010000069">
    <property type="protein sequence ID" value="NEN53369.1"/>
    <property type="molecule type" value="Genomic_DNA"/>
</dbReference>
<dbReference type="Gene3D" id="1.20.1250.20">
    <property type="entry name" value="MFS general substrate transporter like domains"/>
    <property type="match status" value="1"/>
</dbReference>
<feature type="transmembrane region" description="Helical" evidence="1">
    <location>
        <begin position="228"/>
        <end position="251"/>
    </location>
</feature>
<evidence type="ECO:0000313" key="2">
    <source>
        <dbReference type="EMBL" id="NEK96469.1"/>
    </source>
</evidence>
<evidence type="ECO:0000256" key="1">
    <source>
        <dbReference type="SAM" id="Phobius"/>
    </source>
</evidence>
<comment type="caution">
    <text evidence="2">The sequence shown here is derived from an EMBL/GenBank/DDBJ whole genome shotgun (WGS) entry which is preliminary data.</text>
</comment>
<dbReference type="EMBL" id="JAAGWH010000066">
    <property type="protein sequence ID" value="NEK96469.1"/>
    <property type="molecule type" value="Genomic_DNA"/>
</dbReference>
<feature type="transmembrane region" description="Helical" evidence="1">
    <location>
        <begin position="376"/>
        <end position="398"/>
    </location>
</feature>
<proteinExistence type="predicted"/>
<feature type="transmembrane region" description="Helical" evidence="1">
    <location>
        <begin position="85"/>
        <end position="104"/>
    </location>
</feature>
<keyword evidence="1" id="KW-1133">Transmembrane helix</keyword>
<reference evidence="3 5" key="2">
    <citation type="submission" date="2020-02" db="EMBL/GenBank/DDBJ databases">
        <title>The WGS of Modestobacter muralis DSM 100205.</title>
        <authorList>
            <person name="Jiang Z."/>
        </authorList>
    </citation>
    <scope>NUCLEOTIDE SEQUENCE [LARGE SCALE GENOMIC DNA]</scope>
    <source>
        <strain evidence="3 5">DSM 100205</strain>
    </source>
</reference>
<keyword evidence="4" id="KW-1185">Reference proteome</keyword>
<organism evidence="2 4">
    <name type="scientific">Modestobacter muralis</name>
    <dbReference type="NCBI Taxonomy" id="1608614"/>
    <lineage>
        <taxon>Bacteria</taxon>
        <taxon>Bacillati</taxon>
        <taxon>Actinomycetota</taxon>
        <taxon>Actinomycetes</taxon>
        <taxon>Geodermatophilales</taxon>
        <taxon>Geodermatophilaceae</taxon>
        <taxon>Modestobacter</taxon>
    </lineage>
</organism>
<dbReference type="PANTHER" id="PTHR23542:SF1">
    <property type="entry name" value="MAJOR FACILITATOR SUPERFAMILY (MFS) PROFILE DOMAIN-CONTAINING PROTEIN"/>
    <property type="match status" value="1"/>
</dbReference>
<feature type="transmembrane region" description="Helical" evidence="1">
    <location>
        <begin position="347"/>
        <end position="370"/>
    </location>
</feature>
<protein>
    <submittedName>
        <fullName evidence="2">MFS transporter</fullName>
    </submittedName>
</protein>
<sequence>MGDDVPSTHPSYRAALMYPHILRSFLPSMLGRLSLAVSGLALVLHLQATTGSFTVSGAVTAAFGIANVVATPWRARAIDRFGQAWPLAGLGAVHAVTLAVLAGAPTDDRPVLVCLGVVAGLSAPPFGATMRVVWSQALPEGLLRTRGLSLDAVTEEIVFTAGPLAGAALIAVSDPLVALLASAGLTALGAGSYVTSPLSLRQRGHVPDAVGEVAEVIRPLRTPGFLPVVWALLAPGIILGAVEIAAPAIGVAAGSTVLAGALLAVFAGASALGGLLYGRLEWKLSPGRRLVILGAGLIGTTALSGLIGSTGVLVVGIGLMGAFIAPMLITGYLAADQLTDARVHTEASSWINTSVNLGAALGSGLYGLFLDEVTPGSSLVLCAVAAALVTAAGFFRLVKT</sequence>
<dbReference type="SUPFAM" id="SSF103473">
    <property type="entry name" value="MFS general substrate transporter"/>
    <property type="match status" value="1"/>
</dbReference>
<keyword evidence="1" id="KW-0472">Membrane</keyword>
<dbReference type="InterPro" id="IPR036259">
    <property type="entry name" value="MFS_trans_sf"/>
</dbReference>
<feature type="transmembrane region" description="Helical" evidence="1">
    <location>
        <begin position="176"/>
        <end position="195"/>
    </location>
</feature>
<dbReference type="Proteomes" id="UP000468828">
    <property type="component" value="Unassembled WGS sequence"/>
</dbReference>